<evidence type="ECO:0000313" key="1">
    <source>
        <dbReference type="EMBL" id="KRG64598.1"/>
    </source>
</evidence>
<dbReference type="STRING" id="405444.ABB26_08040"/>
<reference evidence="1 2" key="1">
    <citation type="submission" date="2015-05" db="EMBL/GenBank/DDBJ databases">
        <title>Genome sequencing and analysis of members of genus Stenotrophomonas.</title>
        <authorList>
            <person name="Patil P.P."/>
            <person name="Midha S."/>
            <person name="Patil P.B."/>
        </authorList>
    </citation>
    <scope>NUCLEOTIDE SEQUENCE [LARGE SCALE GENOMIC DNA]</scope>
    <source>
        <strain evidence="1 2">DSM 18929</strain>
    </source>
</reference>
<sequence length="109" mass="11633">MPAEDFPATLQASGTEPFWGVRAEGGKLSYTTPETMDTPRTFEGKRELQGGALIVHGGEGDGAFKLTIKRGECSDGMSDLRHPFSADFVLGKDTFKGCARDLAVPVEAP</sequence>
<organism evidence="1 2">
    <name type="scientific">Stenotrophomonas humi</name>
    <dbReference type="NCBI Taxonomy" id="405444"/>
    <lineage>
        <taxon>Bacteria</taxon>
        <taxon>Pseudomonadati</taxon>
        <taxon>Pseudomonadota</taxon>
        <taxon>Gammaproteobacteria</taxon>
        <taxon>Lysobacterales</taxon>
        <taxon>Lysobacteraceae</taxon>
        <taxon>Stenotrophomonas</taxon>
    </lineage>
</organism>
<accession>A0A0R0C645</accession>
<name>A0A0R0C645_9GAMM</name>
<comment type="caution">
    <text evidence="1">The sequence shown here is derived from an EMBL/GenBank/DDBJ whole genome shotgun (WGS) entry which is preliminary data.</text>
</comment>
<dbReference type="AlphaFoldDB" id="A0A0R0C645"/>
<proteinExistence type="predicted"/>
<dbReference type="PATRIC" id="fig|405444.3.peg.615"/>
<gene>
    <name evidence="1" type="ORF">ABB26_08040</name>
</gene>
<dbReference type="Proteomes" id="UP000050864">
    <property type="component" value="Unassembled WGS sequence"/>
</dbReference>
<evidence type="ECO:0000313" key="2">
    <source>
        <dbReference type="Proteomes" id="UP000050864"/>
    </source>
</evidence>
<dbReference type="EMBL" id="LDJI01000013">
    <property type="protein sequence ID" value="KRG64598.1"/>
    <property type="molecule type" value="Genomic_DNA"/>
</dbReference>
<protein>
    <submittedName>
        <fullName evidence="1">Uncharacterized protein</fullName>
    </submittedName>
</protein>
<keyword evidence="2" id="KW-1185">Reference proteome</keyword>